<keyword evidence="2" id="KW-0547">Nucleotide-binding</keyword>
<evidence type="ECO:0000256" key="1">
    <source>
        <dbReference type="ARBA" id="ARBA00006611"/>
    </source>
</evidence>
<dbReference type="GO" id="GO:0005524">
    <property type="term" value="F:ATP binding"/>
    <property type="evidence" value="ECO:0007669"/>
    <property type="project" value="UniProtKB-KW"/>
</dbReference>
<dbReference type="InterPro" id="IPR027417">
    <property type="entry name" value="P-loop_NTPase"/>
</dbReference>
<proteinExistence type="inferred from homology"/>
<reference evidence="6" key="1">
    <citation type="submission" date="2017-09" db="EMBL/GenBank/DDBJ databases">
        <title>Depth-based differentiation of microbial function through sediment-hosted aquifers and enrichment of novel symbionts in the deep terrestrial subsurface.</title>
        <authorList>
            <person name="Probst A.J."/>
            <person name="Ladd B."/>
            <person name="Jarett J.K."/>
            <person name="Geller-Mcgrath D.E."/>
            <person name="Sieber C.M.K."/>
            <person name="Emerson J.B."/>
            <person name="Anantharaman K."/>
            <person name="Thomas B.C."/>
            <person name="Malmstrom R."/>
            <person name="Stieglmeier M."/>
            <person name="Klingl A."/>
            <person name="Woyke T."/>
            <person name="Ryan C.M."/>
            <person name="Banfield J.F."/>
        </authorList>
    </citation>
    <scope>NUCLEOTIDE SEQUENCE [LARGE SCALE GENOMIC DNA]</scope>
</reference>
<dbReference type="EMBL" id="PFSJ01000016">
    <property type="protein sequence ID" value="PJC23722.1"/>
    <property type="molecule type" value="Genomic_DNA"/>
</dbReference>
<dbReference type="Gene3D" id="3.30.300.160">
    <property type="entry name" value="Type II secretion system, protein E, N-terminal domain"/>
    <property type="match status" value="1"/>
</dbReference>
<feature type="domain" description="Bacterial type II secretion system protein E" evidence="4">
    <location>
        <begin position="373"/>
        <end position="387"/>
    </location>
</feature>
<dbReference type="Gene3D" id="3.30.450.90">
    <property type="match status" value="1"/>
</dbReference>
<organism evidence="5 6">
    <name type="scientific">candidate division WWE3 bacterium CG_4_9_14_0_2_um_filter_35_11</name>
    <dbReference type="NCBI Taxonomy" id="1975077"/>
    <lineage>
        <taxon>Bacteria</taxon>
        <taxon>Katanobacteria</taxon>
    </lineage>
</organism>
<dbReference type="PROSITE" id="PS00662">
    <property type="entry name" value="T2SP_E"/>
    <property type="match status" value="1"/>
</dbReference>
<dbReference type="InterPro" id="IPR003593">
    <property type="entry name" value="AAA+_ATPase"/>
</dbReference>
<dbReference type="SUPFAM" id="SSF52540">
    <property type="entry name" value="P-loop containing nucleoside triphosphate hydrolases"/>
    <property type="match status" value="1"/>
</dbReference>
<accession>A0A2M8ELV9</accession>
<evidence type="ECO:0000259" key="4">
    <source>
        <dbReference type="PROSITE" id="PS00662"/>
    </source>
</evidence>
<dbReference type="PANTHER" id="PTHR30258">
    <property type="entry name" value="TYPE II SECRETION SYSTEM PROTEIN GSPE-RELATED"/>
    <property type="match status" value="1"/>
</dbReference>
<dbReference type="CDD" id="cd01129">
    <property type="entry name" value="PulE-GspE-like"/>
    <property type="match status" value="1"/>
</dbReference>
<evidence type="ECO:0000256" key="2">
    <source>
        <dbReference type="ARBA" id="ARBA00022741"/>
    </source>
</evidence>
<dbReference type="GO" id="GO:0005886">
    <property type="term" value="C:plasma membrane"/>
    <property type="evidence" value="ECO:0007669"/>
    <property type="project" value="TreeGrafter"/>
</dbReference>
<dbReference type="AlphaFoldDB" id="A0A2M8ELV9"/>
<dbReference type="InterPro" id="IPR001482">
    <property type="entry name" value="T2SS/T4SS_dom"/>
</dbReference>
<dbReference type="GO" id="GO:0016887">
    <property type="term" value="F:ATP hydrolysis activity"/>
    <property type="evidence" value="ECO:0007669"/>
    <property type="project" value="TreeGrafter"/>
</dbReference>
<gene>
    <name evidence="5" type="ORF">CO058_02055</name>
</gene>
<dbReference type="Gene3D" id="3.40.50.300">
    <property type="entry name" value="P-loop containing nucleotide triphosphate hydrolases"/>
    <property type="match status" value="1"/>
</dbReference>
<dbReference type="SMART" id="SM00382">
    <property type="entry name" value="AAA"/>
    <property type="match status" value="1"/>
</dbReference>
<dbReference type="FunFam" id="3.40.50.300:FF:000398">
    <property type="entry name" value="Type IV pilus assembly ATPase PilB"/>
    <property type="match status" value="1"/>
</dbReference>
<comment type="similarity">
    <text evidence="1">Belongs to the GSP E family.</text>
</comment>
<keyword evidence="3" id="KW-0067">ATP-binding</keyword>
<dbReference type="InterPro" id="IPR037257">
    <property type="entry name" value="T2SS_E_N_sf"/>
</dbReference>
<sequence length="563" mass="62777">MPNDILNDKGLLDLLLKNNLAQDSDIEKINQLVSGKGLSIYTAILEYSPISEDDLGRLIADSIKVPYIDLSHTEIPNDILNIIPHIYAKKHSIIAFRIDKDGLHVATLNPNDEVVKKQVEKKAGMSVIAHFAALRGINSALGHYEKGVVAAFDEIIDKYVRETERQKDVDPPVVKIIDTIIQYAQRNKASDIHIETQDNNTIVRFRLDGILHDIVTLPGALHPNMVTRVKVMSNLRTDDHTAPQDGKISFDLDGANLDLRVSIIPTIEGEKVVIRLLFRDAGNLNLGDLGFSDSDLEKVVKAYKRPFGMLLATGPTGSGKTTTMYAIIRILNKREVNISTIEDPVEYELTGINQIQVNRKTDLSFANGLRSLLRQDPDIVLVGEIRDEETAHIAVNASMTGHLVLSTLHTNDAATAVVRFMEMNVEPFMIASTMNLVIAQRLVRKICIACRYSFETTIKELQEKYPTASDIIEEQYKGKVKIRLYEGKGCHACHDTGYAGRIGVYEVLSVDEEMRDAIIQRKTTTEIKNMAVQKGMTTMLDDGIRKVHNGMTTISEVVRVLSE</sequence>
<dbReference type="InterPro" id="IPR007831">
    <property type="entry name" value="T2SS_GspE_N"/>
</dbReference>
<dbReference type="SUPFAM" id="SSF160246">
    <property type="entry name" value="EspE N-terminal domain-like"/>
    <property type="match status" value="1"/>
</dbReference>
<dbReference type="PANTHER" id="PTHR30258:SF1">
    <property type="entry name" value="PROTEIN TRANSPORT PROTEIN HOFB HOMOLOG"/>
    <property type="match status" value="1"/>
</dbReference>
<dbReference type="Pfam" id="PF05157">
    <property type="entry name" value="MshEN"/>
    <property type="match status" value="1"/>
</dbReference>
<protein>
    <recommendedName>
        <fullName evidence="4">Bacterial type II secretion system protein E domain-containing protein</fullName>
    </recommendedName>
</protein>
<dbReference type="Pfam" id="PF00437">
    <property type="entry name" value="T2SSE"/>
    <property type="match status" value="1"/>
</dbReference>
<evidence type="ECO:0000313" key="6">
    <source>
        <dbReference type="Proteomes" id="UP000229756"/>
    </source>
</evidence>
<comment type="caution">
    <text evidence="5">The sequence shown here is derived from an EMBL/GenBank/DDBJ whole genome shotgun (WGS) entry which is preliminary data.</text>
</comment>
<name>A0A2M8ELV9_UNCKA</name>
<dbReference type="Proteomes" id="UP000229756">
    <property type="component" value="Unassembled WGS sequence"/>
</dbReference>
<evidence type="ECO:0000313" key="5">
    <source>
        <dbReference type="EMBL" id="PJC23722.1"/>
    </source>
</evidence>
<evidence type="ECO:0000256" key="3">
    <source>
        <dbReference type="ARBA" id="ARBA00022840"/>
    </source>
</evidence>